<dbReference type="Proteomes" id="UP000663838">
    <property type="component" value="Unassembled WGS sequence"/>
</dbReference>
<evidence type="ECO:0000313" key="4">
    <source>
        <dbReference type="Proteomes" id="UP000663838"/>
    </source>
</evidence>
<dbReference type="EMBL" id="CAJNYV010000035">
    <property type="protein sequence ID" value="CAF3329113.1"/>
    <property type="molecule type" value="Genomic_DNA"/>
</dbReference>
<sequence length="156" mass="18185">MGIQHMYSNRTVVSSRTIYDLVQIRRAAAKFGSLLNRTRRNITTSSFHQVAMNTIKINNNNNNKINTHQYTISDFQKTYNQFLSESLKAIIAIGTFSLVLMIIIVTLCIFLKYRQKKTSIFTLTNEQNSSLPRTHNPFRYNYSKCDTKNFSRKTRT</sequence>
<name>A0A820XAU2_9BILA</name>
<organism evidence="3 4">
    <name type="scientific">Rotaria socialis</name>
    <dbReference type="NCBI Taxonomy" id="392032"/>
    <lineage>
        <taxon>Eukaryota</taxon>
        <taxon>Metazoa</taxon>
        <taxon>Spiralia</taxon>
        <taxon>Gnathifera</taxon>
        <taxon>Rotifera</taxon>
        <taxon>Eurotatoria</taxon>
        <taxon>Bdelloidea</taxon>
        <taxon>Philodinida</taxon>
        <taxon>Philodinidae</taxon>
        <taxon>Rotaria</taxon>
    </lineage>
</organism>
<dbReference type="EMBL" id="CAJOBS010000227">
    <property type="protein sequence ID" value="CAF4528964.1"/>
    <property type="molecule type" value="Genomic_DNA"/>
</dbReference>
<proteinExistence type="predicted"/>
<protein>
    <submittedName>
        <fullName evidence="3">Uncharacterized protein</fullName>
    </submittedName>
</protein>
<reference evidence="3" key="1">
    <citation type="submission" date="2021-02" db="EMBL/GenBank/DDBJ databases">
        <authorList>
            <person name="Nowell W R."/>
        </authorList>
    </citation>
    <scope>NUCLEOTIDE SEQUENCE</scope>
</reference>
<evidence type="ECO:0000256" key="1">
    <source>
        <dbReference type="SAM" id="Phobius"/>
    </source>
</evidence>
<comment type="caution">
    <text evidence="3">The sequence shown here is derived from an EMBL/GenBank/DDBJ whole genome shotgun (WGS) entry which is preliminary data.</text>
</comment>
<keyword evidence="1" id="KW-0812">Transmembrane</keyword>
<dbReference type="AlphaFoldDB" id="A0A820XAU2"/>
<feature type="transmembrane region" description="Helical" evidence="1">
    <location>
        <begin position="89"/>
        <end position="111"/>
    </location>
</feature>
<keyword evidence="1" id="KW-0472">Membrane</keyword>
<gene>
    <name evidence="2" type="ORF">KIK155_LOCUS1401</name>
    <name evidence="3" type="ORF">TOA249_LOCUS5585</name>
</gene>
<evidence type="ECO:0000313" key="2">
    <source>
        <dbReference type="EMBL" id="CAF3329113.1"/>
    </source>
</evidence>
<accession>A0A820XAU2</accession>
<dbReference type="Proteomes" id="UP000663865">
    <property type="component" value="Unassembled WGS sequence"/>
</dbReference>
<keyword evidence="1" id="KW-1133">Transmembrane helix</keyword>
<evidence type="ECO:0000313" key="3">
    <source>
        <dbReference type="EMBL" id="CAF4528964.1"/>
    </source>
</evidence>